<dbReference type="RefSeq" id="WP_097643746.1">
    <property type="nucleotide sequence ID" value="NZ_NQWI01000030.1"/>
</dbReference>
<dbReference type="EMBL" id="NQWI01000030">
    <property type="protein sequence ID" value="PDW03429.1"/>
    <property type="molecule type" value="Genomic_DNA"/>
</dbReference>
<sequence>MHTDAVQLSHEELLLVLGLLKLPTPLALGPRPADGYQALGLGAALGAAGASLVARELASPPARDELPPDPVPALAALARAVALAEGCLFLAERRGAERRTAHLSTYSGTLVLHTCPVPRIHRLARLADRKAATAWLSTHIATAEGAAAPTVRAPVATLASVLEALEAGQVAAAQAQLEAAEVAASSDFIAAVGPQPSRFVLAAMRRLQEAVPVGRASIVLCGSHATWWGASDPDLVELRPLGPAALQAELDELVGWIQG</sequence>
<name>A0A2A6RKL4_9CHLR</name>
<keyword evidence="2" id="KW-1185">Reference proteome</keyword>
<dbReference type="OrthoDB" id="150869at2"/>
<proteinExistence type="predicted"/>
<evidence type="ECO:0000313" key="1">
    <source>
        <dbReference type="EMBL" id="PDW03429.1"/>
    </source>
</evidence>
<accession>A0A2A6RKL4</accession>
<reference evidence="2" key="1">
    <citation type="submission" date="2017-08" db="EMBL/GenBank/DDBJ databases">
        <authorList>
            <person name="Grouzdev D.S."/>
            <person name="Gaisin V.A."/>
            <person name="Rysina M.S."/>
            <person name="Gorlenko V.M."/>
        </authorList>
    </citation>
    <scope>NUCLEOTIDE SEQUENCE [LARGE SCALE GENOMIC DNA]</scope>
    <source>
        <strain evidence="2">Kir15-3F</strain>
    </source>
</reference>
<organism evidence="1 2">
    <name type="scientific">Candidatus Viridilinea mediisalina</name>
    <dbReference type="NCBI Taxonomy" id="2024553"/>
    <lineage>
        <taxon>Bacteria</taxon>
        <taxon>Bacillati</taxon>
        <taxon>Chloroflexota</taxon>
        <taxon>Chloroflexia</taxon>
        <taxon>Chloroflexales</taxon>
        <taxon>Chloroflexineae</taxon>
        <taxon>Oscillochloridaceae</taxon>
        <taxon>Candidatus Viridilinea</taxon>
    </lineage>
</organism>
<dbReference type="Proteomes" id="UP000220527">
    <property type="component" value="Unassembled WGS sequence"/>
</dbReference>
<protein>
    <submittedName>
        <fullName evidence="1">Uncharacterized protein</fullName>
    </submittedName>
</protein>
<dbReference type="AlphaFoldDB" id="A0A2A6RKL4"/>
<gene>
    <name evidence="1" type="ORF">CJ255_08855</name>
</gene>
<comment type="caution">
    <text evidence="1">The sequence shown here is derived from an EMBL/GenBank/DDBJ whole genome shotgun (WGS) entry which is preliminary data.</text>
</comment>
<evidence type="ECO:0000313" key="2">
    <source>
        <dbReference type="Proteomes" id="UP000220527"/>
    </source>
</evidence>